<gene>
    <name evidence="2" type="ORF">B0T10DRAFT_564262</name>
</gene>
<feature type="region of interest" description="Disordered" evidence="1">
    <location>
        <begin position="1"/>
        <end position="24"/>
    </location>
</feature>
<protein>
    <submittedName>
        <fullName evidence="2">Uncharacterized protein</fullName>
    </submittedName>
</protein>
<dbReference type="EMBL" id="JAGPYM010000019">
    <property type="protein sequence ID" value="KAH6884835.1"/>
    <property type="molecule type" value="Genomic_DNA"/>
</dbReference>
<evidence type="ECO:0000313" key="2">
    <source>
        <dbReference type="EMBL" id="KAH6884835.1"/>
    </source>
</evidence>
<keyword evidence="3" id="KW-1185">Reference proteome</keyword>
<name>A0A9P8VZH3_9HYPO</name>
<feature type="compositionally biased region" description="Polar residues" evidence="1">
    <location>
        <begin position="13"/>
        <end position="24"/>
    </location>
</feature>
<reference evidence="2 3" key="1">
    <citation type="journal article" date="2021" name="Nat. Commun.">
        <title>Genetic determinants of endophytism in the Arabidopsis root mycobiome.</title>
        <authorList>
            <person name="Mesny F."/>
            <person name="Miyauchi S."/>
            <person name="Thiergart T."/>
            <person name="Pickel B."/>
            <person name="Atanasova L."/>
            <person name="Karlsson M."/>
            <person name="Huettel B."/>
            <person name="Barry K.W."/>
            <person name="Haridas S."/>
            <person name="Chen C."/>
            <person name="Bauer D."/>
            <person name="Andreopoulos W."/>
            <person name="Pangilinan J."/>
            <person name="LaButti K."/>
            <person name="Riley R."/>
            <person name="Lipzen A."/>
            <person name="Clum A."/>
            <person name="Drula E."/>
            <person name="Henrissat B."/>
            <person name="Kohler A."/>
            <person name="Grigoriev I.V."/>
            <person name="Martin F.M."/>
            <person name="Hacquard S."/>
        </authorList>
    </citation>
    <scope>NUCLEOTIDE SEQUENCE [LARGE SCALE GENOMIC DNA]</scope>
    <source>
        <strain evidence="2 3">MPI-CAGE-CH-0241</strain>
    </source>
</reference>
<sequence>MTARRSDRLMIPASSSPRGESRTSLFSGIPCQWYPDLGLPRQSTQPATKHHRQKTFRACHQSAAEWRWTEENNGYSGLNGVNGADAQTHQSPAAVVSTAPNAQNPLQVEPLLRRVGWPLSLVVVVPTQHNLTGSFETPFKITLITGITERNGGAFSGQNGGRNWRNVKLNAGRYVLDGLNCPDTGITTLSTHIQWDSGMPNINAYARRESEPQISAEECIPNP</sequence>
<accession>A0A9P8VZH3</accession>
<proteinExistence type="predicted"/>
<comment type="caution">
    <text evidence="2">The sequence shown here is derived from an EMBL/GenBank/DDBJ whole genome shotgun (WGS) entry which is preliminary data.</text>
</comment>
<dbReference type="AlphaFoldDB" id="A0A9P8VZH3"/>
<evidence type="ECO:0000313" key="3">
    <source>
        <dbReference type="Proteomes" id="UP000777438"/>
    </source>
</evidence>
<dbReference type="Proteomes" id="UP000777438">
    <property type="component" value="Unassembled WGS sequence"/>
</dbReference>
<organism evidence="2 3">
    <name type="scientific">Thelonectria olida</name>
    <dbReference type="NCBI Taxonomy" id="1576542"/>
    <lineage>
        <taxon>Eukaryota</taxon>
        <taxon>Fungi</taxon>
        <taxon>Dikarya</taxon>
        <taxon>Ascomycota</taxon>
        <taxon>Pezizomycotina</taxon>
        <taxon>Sordariomycetes</taxon>
        <taxon>Hypocreomycetidae</taxon>
        <taxon>Hypocreales</taxon>
        <taxon>Nectriaceae</taxon>
        <taxon>Thelonectria</taxon>
    </lineage>
</organism>
<evidence type="ECO:0000256" key="1">
    <source>
        <dbReference type="SAM" id="MobiDB-lite"/>
    </source>
</evidence>